<dbReference type="PANTHER" id="PTHR38527:SF4">
    <property type="entry name" value="OS05G0461600 PROTEIN"/>
    <property type="match status" value="1"/>
</dbReference>
<name>A0A8K0IS25_COCNU</name>
<feature type="compositionally biased region" description="Basic and acidic residues" evidence="1">
    <location>
        <begin position="63"/>
        <end position="74"/>
    </location>
</feature>
<dbReference type="OrthoDB" id="647959at2759"/>
<accession>A0A8K0IS25</accession>
<sequence>MSERPNRHQRRPSQGVFHLPENFSSFEAAPPMEVSEKKTTSNSGRTSSEIANPLPPSASQSQELKEGISKKSKN</sequence>
<organism evidence="2 3">
    <name type="scientific">Cocos nucifera</name>
    <name type="common">Coconut palm</name>
    <dbReference type="NCBI Taxonomy" id="13894"/>
    <lineage>
        <taxon>Eukaryota</taxon>
        <taxon>Viridiplantae</taxon>
        <taxon>Streptophyta</taxon>
        <taxon>Embryophyta</taxon>
        <taxon>Tracheophyta</taxon>
        <taxon>Spermatophyta</taxon>
        <taxon>Magnoliopsida</taxon>
        <taxon>Liliopsida</taxon>
        <taxon>Arecaceae</taxon>
        <taxon>Arecoideae</taxon>
        <taxon>Cocoseae</taxon>
        <taxon>Attaleinae</taxon>
        <taxon>Cocos</taxon>
    </lineage>
</organism>
<evidence type="ECO:0000256" key="1">
    <source>
        <dbReference type="SAM" id="MobiDB-lite"/>
    </source>
</evidence>
<feature type="region of interest" description="Disordered" evidence="1">
    <location>
        <begin position="1"/>
        <end position="74"/>
    </location>
</feature>
<comment type="caution">
    <text evidence="2">The sequence shown here is derived from an EMBL/GenBank/DDBJ whole genome shotgun (WGS) entry which is preliminary data.</text>
</comment>
<dbReference type="PANTHER" id="PTHR38527">
    <property type="entry name" value="OS01G0838200 PROTEIN"/>
    <property type="match status" value="1"/>
</dbReference>
<reference evidence="2" key="1">
    <citation type="journal article" date="2017" name="Gigascience">
        <title>The genome draft of coconut (Cocos nucifera).</title>
        <authorList>
            <person name="Xiao Y."/>
            <person name="Xu P."/>
            <person name="Fan H."/>
            <person name="Baudouin L."/>
            <person name="Xia W."/>
            <person name="Bocs S."/>
            <person name="Xu J."/>
            <person name="Li Q."/>
            <person name="Guo A."/>
            <person name="Zhou L."/>
            <person name="Li J."/>
            <person name="Wu Y."/>
            <person name="Ma Z."/>
            <person name="Armero A."/>
            <person name="Issali A.E."/>
            <person name="Liu N."/>
            <person name="Peng M."/>
            <person name="Yang Y."/>
        </authorList>
    </citation>
    <scope>NUCLEOTIDE SEQUENCE</scope>
    <source>
        <tissue evidence="2">Spear leaf of Hainan Tall coconut</tissue>
    </source>
</reference>
<keyword evidence="3" id="KW-1185">Reference proteome</keyword>
<protein>
    <submittedName>
        <fullName evidence="2">Uncharacterized protein</fullName>
    </submittedName>
</protein>
<gene>
    <name evidence="2" type="ORF">COCNU_12G007440</name>
</gene>
<proteinExistence type="predicted"/>
<dbReference type="EMBL" id="CM017883">
    <property type="protein sequence ID" value="KAG1365744.1"/>
    <property type="molecule type" value="Genomic_DNA"/>
</dbReference>
<dbReference type="Proteomes" id="UP000797356">
    <property type="component" value="Chromosome 12"/>
</dbReference>
<evidence type="ECO:0000313" key="2">
    <source>
        <dbReference type="EMBL" id="KAG1365744.1"/>
    </source>
</evidence>
<feature type="compositionally biased region" description="Polar residues" evidence="1">
    <location>
        <begin position="40"/>
        <end position="50"/>
    </location>
</feature>
<evidence type="ECO:0000313" key="3">
    <source>
        <dbReference type="Proteomes" id="UP000797356"/>
    </source>
</evidence>
<dbReference type="AlphaFoldDB" id="A0A8K0IS25"/>
<reference evidence="2" key="2">
    <citation type="submission" date="2019-07" db="EMBL/GenBank/DDBJ databases">
        <authorList>
            <person name="Yang Y."/>
            <person name="Bocs S."/>
            <person name="Baudouin L."/>
        </authorList>
    </citation>
    <scope>NUCLEOTIDE SEQUENCE</scope>
    <source>
        <tissue evidence="2">Spear leaf of Hainan Tall coconut</tissue>
    </source>
</reference>